<dbReference type="GO" id="GO:0003677">
    <property type="term" value="F:DNA binding"/>
    <property type="evidence" value="ECO:0007669"/>
    <property type="project" value="UniProtKB-KW"/>
</dbReference>
<dbReference type="PANTHER" id="PTHR30579">
    <property type="entry name" value="TRANSCRIPTIONAL REGULATOR"/>
    <property type="match status" value="1"/>
</dbReference>
<dbReference type="InterPro" id="IPR005119">
    <property type="entry name" value="LysR_subst-bd"/>
</dbReference>
<feature type="domain" description="HTH lysR-type" evidence="5">
    <location>
        <begin position="6"/>
        <end position="63"/>
    </location>
</feature>
<dbReference type="KEGG" id="amon:H9L24_05515"/>
<evidence type="ECO:0000256" key="1">
    <source>
        <dbReference type="ARBA" id="ARBA00009437"/>
    </source>
</evidence>
<comment type="similarity">
    <text evidence="1">Belongs to the LysR transcriptional regulatory family.</text>
</comment>
<evidence type="ECO:0000313" key="6">
    <source>
        <dbReference type="EMBL" id="QNP60329.1"/>
    </source>
</evidence>
<dbReference type="PANTHER" id="PTHR30579:SF7">
    <property type="entry name" value="HTH-TYPE TRANSCRIPTIONAL REGULATOR LRHA-RELATED"/>
    <property type="match status" value="1"/>
</dbReference>
<evidence type="ECO:0000313" key="7">
    <source>
        <dbReference type="Proteomes" id="UP000516057"/>
    </source>
</evidence>
<dbReference type="EMBL" id="CP060790">
    <property type="protein sequence ID" value="QNP60329.1"/>
    <property type="molecule type" value="Genomic_DNA"/>
</dbReference>
<dbReference type="InterPro" id="IPR036390">
    <property type="entry name" value="WH_DNA-bd_sf"/>
</dbReference>
<proteinExistence type="inferred from homology"/>
<accession>A0A7H0HIG3</accession>
<dbReference type="InterPro" id="IPR036388">
    <property type="entry name" value="WH-like_DNA-bd_sf"/>
</dbReference>
<organism evidence="6 7">
    <name type="scientific">Paenacidovorax monticola</name>
    <dbReference type="NCBI Taxonomy" id="1926868"/>
    <lineage>
        <taxon>Bacteria</taxon>
        <taxon>Pseudomonadati</taxon>
        <taxon>Pseudomonadota</taxon>
        <taxon>Betaproteobacteria</taxon>
        <taxon>Burkholderiales</taxon>
        <taxon>Comamonadaceae</taxon>
        <taxon>Paenacidovorax</taxon>
    </lineage>
</organism>
<evidence type="ECO:0000259" key="5">
    <source>
        <dbReference type="PROSITE" id="PS50931"/>
    </source>
</evidence>
<keyword evidence="3" id="KW-0238">DNA-binding</keyword>
<evidence type="ECO:0000256" key="3">
    <source>
        <dbReference type="ARBA" id="ARBA00023125"/>
    </source>
</evidence>
<dbReference type="SUPFAM" id="SSF53850">
    <property type="entry name" value="Periplasmic binding protein-like II"/>
    <property type="match status" value="1"/>
</dbReference>
<dbReference type="RefSeq" id="WP_187737310.1">
    <property type="nucleotide sequence ID" value="NZ_CP060790.1"/>
</dbReference>
<gene>
    <name evidence="6" type="ORF">H9L24_05515</name>
</gene>
<keyword evidence="4" id="KW-0804">Transcription</keyword>
<dbReference type="Pfam" id="PF03466">
    <property type="entry name" value="LysR_substrate"/>
    <property type="match status" value="1"/>
</dbReference>
<dbReference type="PROSITE" id="PS50931">
    <property type="entry name" value="HTH_LYSR"/>
    <property type="match status" value="1"/>
</dbReference>
<sequence length="318" mass="33837">MAYTHLDLDVLRSFCTGVAVGSFAQAADKLGRSPSAVSAQLKKLESQAGTALLRKAGRGLELTEAGQALLAYAHRLLELNDEAVAAVRASELKGVVRLGLPEDLGENILPAVLGRFARAHPRVQIQVSSGKSDELLALYEGGALDLMLRWDLPAGTEASARPSSRVRELLRLPLHWIGPAHGRGAELCDQPWSAVLSATPGTGRPQPWQALPLVLLTEPCPMRGLVTDTLSRHGLPWRHAFASASLAASWAAVASGLGLGVRTRLGLPAHVRAIAAEEVPALPGLPSMSLMQHCQSRQAQVLQLAQMFELALRDEEGA</sequence>
<dbReference type="Gene3D" id="1.10.10.10">
    <property type="entry name" value="Winged helix-like DNA-binding domain superfamily/Winged helix DNA-binding domain"/>
    <property type="match status" value="1"/>
</dbReference>
<dbReference type="InterPro" id="IPR050176">
    <property type="entry name" value="LTTR"/>
</dbReference>
<evidence type="ECO:0000256" key="4">
    <source>
        <dbReference type="ARBA" id="ARBA00023163"/>
    </source>
</evidence>
<dbReference type="Proteomes" id="UP000516057">
    <property type="component" value="Chromosome"/>
</dbReference>
<dbReference type="Pfam" id="PF00126">
    <property type="entry name" value="HTH_1"/>
    <property type="match status" value="1"/>
</dbReference>
<keyword evidence="2" id="KW-0805">Transcription regulation</keyword>
<keyword evidence="7" id="KW-1185">Reference proteome</keyword>
<protein>
    <submittedName>
        <fullName evidence="6">LysR family transcriptional regulator</fullName>
    </submittedName>
</protein>
<reference evidence="6 7" key="1">
    <citation type="submission" date="2020-08" db="EMBL/GenBank/DDBJ databases">
        <title>Genome sequence of Acidovorax monticola KACC 19171T.</title>
        <authorList>
            <person name="Hyun D.-W."/>
            <person name="Bae J.-W."/>
        </authorList>
    </citation>
    <scope>NUCLEOTIDE SEQUENCE [LARGE SCALE GENOMIC DNA]</scope>
    <source>
        <strain evidence="6 7">KACC 19171</strain>
    </source>
</reference>
<dbReference type="InterPro" id="IPR000847">
    <property type="entry name" value="LysR_HTH_N"/>
</dbReference>
<dbReference type="AlphaFoldDB" id="A0A7H0HIG3"/>
<name>A0A7H0HIG3_9BURK</name>
<evidence type="ECO:0000256" key="2">
    <source>
        <dbReference type="ARBA" id="ARBA00023015"/>
    </source>
</evidence>
<dbReference type="GO" id="GO:0003700">
    <property type="term" value="F:DNA-binding transcription factor activity"/>
    <property type="evidence" value="ECO:0007669"/>
    <property type="project" value="InterPro"/>
</dbReference>
<dbReference type="Gene3D" id="3.40.190.10">
    <property type="entry name" value="Periplasmic binding protein-like II"/>
    <property type="match status" value="2"/>
</dbReference>
<dbReference type="SUPFAM" id="SSF46785">
    <property type="entry name" value="Winged helix' DNA-binding domain"/>
    <property type="match status" value="1"/>
</dbReference>